<organism evidence="2 3">
    <name type="scientific">Ranitomeya imitator</name>
    <name type="common">mimic poison frog</name>
    <dbReference type="NCBI Taxonomy" id="111125"/>
    <lineage>
        <taxon>Eukaryota</taxon>
        <taxon>Metazoa</taxon>
        <taxon>Chordata</taxon>
        <taxon>Craniata</taxon>
        <taxon>Vertebrata</taxon>
        <taxon>Euteleostomi</taxon>
        <taxon>Amphibia</taxon>
        <taxon>Batrachia</taxon>
        <taxon>Anura</taxon>
        <taxon>Neobatrachia</taxon>
        <taxon>Hyloidea</taxon>
        <taxon>Dendrobatidae</taxon>
        <taxon>Dendrobatinae</taxon>
        <taxon>Ranitomeya</taxon>
    </lineage>
</organism>
<feature type="region of interest" description="Disordered" evidence="1">
    <location>
        <begin position="110"/>
        <end position="131"/>
    </location>
</feature>
<sequence length="131" mass="14458">MSRRVSSSPSSGKLQTGGTTSSTAMYPLKTPGKEMAEGSRNSEEDVEFVSEGHIRPVLECVDLLSSDDEEYGHEKLNFHHAHGLQELEFISDLSGKHAAKVCVHEWLKMPGAHVPPPPPPPQRSYLRSPQR</sequence>
<feature type="compositionally biased region" description="Basic and acidic residues" evidence="1">
    <location>
        <begin position="31"/>
        <end position="43"/>
    </location>
</feature>
<feature type="compositionally biased region" description="Low complexity" evidence="1">
    <location>
        <begin position="1"/>
        <end position="11"/>
    </location>
</feature>
<name>A0ABN9KV08_9NEOB</name>
<protein>
    <submittedName>
        <fullName evidence="2">Uncharacterized protein</fullName>
    </submittedName>
</protein>
<comment type="caution">
    <text evidence="2">The sequence shown here is derived from an EMBL/GenBank/DDBJ whole genome shotgun (WGS) entry which is preliminary data.</text>
</comment>
<dbReference type="EMBL" id="CAUEEQ010001780">
    <property type="protein sequence ID" value="CAJ0920832.1"/>
    <property type="molecule type" value="Genomic_DNA"/>
</dbReference>
<proteinExistence type="predicted"/>
<feature type="compositionally biased region" description="Polar residues" evidence="1">
    <location>
        <begin position="12"/>
        <end position="24"/>
    </location>
</feature>
<gene>
    <name evidence="2" type="ORF">RIMI_LOCUS1374499</name>
</gene>
<keyword evidence="3" id="KW-1185">Reference proteome</keyword>
<dbReference type="Proteomes" id="UP001176940">
    <property type="component" value="Unassembled WGS sequence"/>
</dbReference>
<accession>A0ABN9KV08</accession>
<feature type="compositionally biased region" description="Pro residues" evidence="1">
    <location>
        <begin position="113"/>
        <end position="122"/>
    </location>
</feature>
<evidence type="ECO:0000256" key="1">
    <source>
        <dbReference type="SAM" id="MobiDB-lite"/>
    </source>
</evidence>
<feature type="region of interest" description="Disordered" evidence="1">
    <location>
        <begin position="1"/>
        <end position="48"/>
    </location>
</feature>
<evidence type="ECO:0000313" key="2">
    <source>
        <dbReference type="EMBL" id="CAJ0920832.1"/>
    </source>
</evidence>
<reference evidence="2" key="1">
    <citation type="submission" date="2023-07" db="EMBL/GenBank/DDBJ databases">
        <authorList>
            <person name="Stuckert A."/>
        </authorList>
    </citation>
    <scope>NUCLEOTIDE SEQUENCE</scope>
</reference>
<evidence type="ECO:0000313" key="3">
    <source>
        <dbReference type="Proteomes" id="UP001176940"/>
    </source>
</evidence>